<protein>
    <submittedName>
        <fullName evidence="2">Uncharacterized protein</fullName>
    </submittedName>
</protein>
<keyword evidence="1" id="KW-0732">Signal</keyword>
<accession>A0AAV5AL01</accession>
<feature type="chain" id="PRO_5043562643" evidence="1">
    <location>
        <begin position="28"/>
        <end position="150"/>
    </location>
</feature>
<sequence>MLFTRASFIASLTAAVLVLSTFTQVLSAPLTSTKVLPFPGTSGPYKFAAGEKIFASKISQQGQTTKYQIIDSFAQPTPHATTFTMLVSPTQIELDLIDEAAGFRNLIEDCSVPAVNGQTHCSAITIDNNGIVGSQAFDTPLGSVQAPVQV</sequence>
<proteinExistence type="predicted"/>
<dbReference type="Proteomes" id="UP001050691">
    <property type="component" value="Unassembled WGS sequence"/>
</dbReference>
<keyword evidence="3" id="KW-1185">Reference proteome</keyword>
<name>A0AAV5AL01_9AGAM</name>
<evidence type="ECO:0000256" key="1">
    <source>
        <dbReference type="SAM" id="SignalP"/>
    </source>
</evidence>
<evidence type="ECO:0000313" key="2">
    <source>
        <dbReference type="EMBL" id="GJJ15299.1"/>
    </source>
</evidence>
<gene>
    <name evidence="2" type="ORF">Clacol_009575</name>
</gene>
<comment type="caution">
    <text evidence="2">The sequence shown here is derived from an EMBL/GenBank/DDBJ whole genome shotgun (WGS) entry which is preliminary data.</text>
</comment>
<organism evidence="2 3">
    <name type="scientific">Clathrus columnatus</name>
    <dbReference type="NCBI Taxonomy" id="1419009"/>
    <lineage>
        <taxon>Eukaryota</taxon>
        <taxon>Fungi</taxon>
        <taxon>Dikarya</taxon>
        <taxon>Basidiomycota</taxon>
        <taxon>Agaricomycotina</taxon>
        <taxon>Agaricomycetes</taxon>
        <taxon>Phallomycetidae</taxon>
        <taxon>Phallales</taxon>
        <taxon>Clathraceae</taxon>
        <taxon>Clathrus</taxon>
    </lineage>
</organism>
<feature type="signal peptide" evidence="1">
    <location>
        <begin position="1"/>
        <end position="27"/>
    </location>
</feature>
<dbReference type="AlphaFoldDB" id="A0AAV5AL01"/>
<dbReference type="EMBL" id="BPWL01000011">
    <property type="protein sequence ID" value="GJJ15299.1"/>
    <property type="molecule type" value="Genomic_DNA"/>
</dbReference>
<reference evidence="2" key="1">
    <citation type="submission" date="2021-10" db="EMBL/GenBank/DDBJ databases">
        <title>De novo Genome Assembly of Clathrus columnatus (Basidiomycota, Fungi) Using Illumina and Nanopore Sequence Data.</title>
        <authorList>
            <person name="Ogiso-Tanaka E."/>
            <person name="Itagaki H."/>
            <person name="Hosoya T."/>
            <person name="Hosaka K."/>
        </authorList>
    </citation>
    <scope>NUCLEOTIDE SEQUENCE</scope>
    <source>
        <strain evidence="2">MO-923</strain>
    </source>
</reference>
<evidence type="ECO:0000313" key="3">
    <source>
        <dbReference type="Proteomes" id="UP001050691"/>
    </source>
</evidence>